<comment type="similarity">
    <text evidence="2">Belongs to the cyclin family. Cyclin AB subfamily.</text>
</comment>
<evidence type="ECO:0000256" key="2">
    <source>
        <dbReference type="ARBA" id="ARBA00006955"/>
    </source>
</evidence>
<dbReference type="EMBL" id="VCAZ01000228">
    <property type="protein sequence ID" value="TTK47650.1"/>
    <property type="molecule type" value="Genomic_DNA"/>
</dbReference>
<feature type="domain" description="Cyclin C-terminal" evidence="15">
    <location>
        <begin position="273"/>
        <end position="390"/>
    </location>
</feature>
<evidence type="ECO:0000256" key="5">
    <source>
        <dbReference type="ARBA" id="ARBA00017831"/>
    </source>
</evidence>
<dbReference type="AlphaFoldDB" id="A0A556VCA0"/>
<comment type="caution">
    <text evidence="16">The sequence shown here is derived from an EMBL/GenBank/DDBJ whole genome shotgun (WGS) entry which is preliminary data.</text>
</comment>
<feature type="domain" description="Cyclin-like" evidence="14">
    <location>
        <begin position="180"/>
        <end position="264"/>
    </location>
</feature>
<evidence type="ECO:0000256" key="3">
    <source>
        <dbReference type="ARBA" id="ARBA00008693"/>
    </source>
</evidence>
<evidence type="ECO:0000313" key="16">
    <source>
        <dbReference type="EMBL" id="TTK47650.1"/>
    </source>
</evidence>
<dbReference type="InterPro" id="IPR004367">
    <property type="entry name" value="Cyclin_C-dom"/>
</dbReference>
<dbReference type="InterPro" id="IPR006671">
    <property type="entry name" value="Cyclin_N"/>
</dbReference>
<dbReference type="OrthoDB" id="5590282at2759"/>
<comment type="subunit">
    <text evidence="4 12">Homodimer; disulfide-linked.</text>
</comment>
<reference evidence="16 17" key="1">
    <citation type="journal article" date="2019" name="Genome Biol. Evol.">
        <title>Whole-Genome Sequencing of the Giant Devil Catfish, Bagarius yarrelli.</title>
        <authorList>
            <person name="Jiang W."/>
            <person name="Lv Y."/>
            <person name="Cheng L."/>
            <person name="Yang K."/>
            <person name="Chao B."/>
            <person name="Wang X."/>
            <person name="Li Y."/>
            <person name="Pan X."/>
            <person name="You X."/>
            <person name="Zhang Y."/>
            <person name="Yang J."/>
            <person name="Li J."/>
            <person name="Zhang X."/>
            <person name="Liu S."/>
            <person name="Sun C."/>
            <person name="Yang J."/>
            <person name="Shi Q."/>
        </authorList>
    </citation>
    <scope>NUCLEOTIDE SEQUENCE [LARGE SCALE GENOMIC DNA]</scope>
    <source>
        <strain evidence="16">JWS20170419001</strain>
        <tissue evidence="16">Muscle</tissue>
    </source>
</reference>
<evidence type="ECO:0000256" key="13">
    <source>
        <dbReference type="SAM" id="MobiDB-lite"/>
    </source>
</evidence>
<evidence type="ECO:0000256" key="9">
    <source>
        <dbReference type="ARBA" id="ARBA00023157"/>
    </source>
</evidence>
<evidence type="ECO:0000256" key="10">
    <source>
        <dbReference type="ARBA" id="ARBA00023306"/>
    </source>
</evidence>
<dbReference type="GO" id="GO:0005179">
    <property type="term" value="F:hormone activity"/>
    <property type="evidence" value="ECO:0007669"/>
    <property type="project" value="UniProtKB-KW"/>
</dbReference>
<dbReference type="InterPro" id="IPR036915">
    <property type="entry name" value="Cyclin-like_sf"/>
</dbReference>
<dbReference type="Proteomes" id="UP000319801">
    <property type="component" value="Unassembled WGS sequence"/>
</dbReference>
<evidence type="ECO:0000256" key="8">
    <source>
        <dbReference type="ARBA" id="ARBA00023127"/>
    </source>
</evidence>
<evidence type="ECO:0000256" key="7">
    <source>
        <dbReference type="ARBA" id="ARBA00022702"/>
    </source>
</evidence>
<sequence length="642" mass="72355">MSSSGLAPFASQENMQGRVDGPRVKVGQRVVLGVLTENDHRRSSNRDISIKHGSALHHVSAHGNDVLFHQPSAYGVHVAGLAEVQAVKHGETADCSLHPSEFRMLTAVNDFTSEPSLDASMQSLSEEELVTSELEILSAAEYADEIHKHLRESELQYKPKPAYMSKQPDITNCMRVILIDWLVEVSEEYKLCSETLYLAVNYLDRFLSCMSVLRGKLQLVGTAAILLAAKYEEIYPPEVDEFVYITDDTYTKKQLLRMEHLMLKVLSFDMTAPTSHQFLMQYILKEAVCVKTTNLALYVSELSLLEVDPFLQYLPSMVAAAAYCLANYTLNRALWPDSLYAFTGYTLAEIAPCLIRLHQLHLAAKSRPQQAIYEKYRSSNLKLKNLQTRDTNMLLKNGVMMLLVSTLYAFEREKQTSSEVVHCLNSAPQTGCSAFSCLENSTCDTDGMHDMCDIFLHAANIFNTEGKTFVKESIKCIANGITSRVLQTIRRCSTFQKLITDVQEECYKKLDICAVARSNSIAIGQVVQVPRHFPNRYYSTLLQSLTDCDEETVEVVRSGLEARLDPDMLTFIQLLQKKPCPQDFGHSTAGVDGLESFRWPMGAPMFKIQTDLHNREPNHLFAKKRSIEDKLLNSKVLNTLRK</sequence>
<dbReference type="GO" id="GO:0051301">
    <property type="term" value="P:cell division"/>
    <property type="evidence" value="ECO:0007669"/>
    <property type="project" value="UniProtKB-KW"/>
</dbReference>
<proteinExistence type="inferred from homology"/>
<gene>
    <name evidence="16" type="ORF">Baya_15640</name>
</gene>
<dbReference type="InterPro" id="IPR039361">
    <property type="entry name" value="Cyclin"/>
</dbReference>
<protein>
    <recommendedName>
        <fullName evidence="5 12">Stanniocalcin</fullName>
        <shortName evidence="12">STC</shortName>
    </recommendedName>
    <alternativeName>
        <fullName evidence="12">Corpuscles of Stannius protein</fullName>
    </alternativeName>
</protein>
<keyword evidence="8 11" id="KW-0195">Cyclin</keyword>
<dbReference type="InterPro" id="IPR013763">
    <property type="entry name" value="Cyclin-like_dom"/>
</dbReference>
<feature type="region of interest" description="Disordered" evidence="13">
    <location>
        <begin position="1"/>
        <end position="22"/>
    </location>
</feature>
<evidence type="ECO:0000256" key="6">
    <source>
        <dbReference type="ARBA" id="ARBA00022618"/>
    </source>
</evidence>
<evidence type="ECO:0000256" key="12">
    <source>
        <dbReference type="RuleBase" id="RU369112"/>
    </source>
</evidence>
<keyword evidence="6" id="KW-0132">Cell division</keyword>
<evidence type="ECO:0000259" key="15">
    <source>
        <dbReference type="SMART" id="SM01332"/>
    </source>
</evidence>
<keyword evidence="17" id="KW-1185">Reference proteome</keyword>
<organism evidence="16 17">
    <name type="scientific">Bagarius yarrelli</name>
    <name type="common">Goonch</name>
    <name type="synonym">Bagrus yarrelli</name>
    <dbReference type="NCBI Taxonomy" id="175774"/>
    <lineage>
        <taxon>Eukaryota</taxon>
        <taxon>Metazoa</taxon>
        <taxon>Chordata</taxon>
        <taxon>Craniata</taxon>
        <taxon>Vertebrata</taxon>
        <taxon>Euteleostomi</taxon>
        <taxon>Actinopterygii</taxon>
        <taxon>Neopterygii</taxon>
        <taxon>Teleostei</taxon>
        <taxon>Ostariophysi</taxon>
        <taxon>Siluriformes</taxon>
        <taxon>Sisoridae</taxon>
        <taxon>Sisorinae</taxon>
        <taxon>Bagarius</taxon>
    </lineage>
</organism>
<name>A0A556VCA0_BAGYA</name>
<evidence type="ECO:0000256" key="4">
    <source>
        <dbReference type="ARBA" id="ARBA00011748"/>
    </source>
</evidence>
<dbReference type="PROSITE" id="PS00292">
    <property type="entry name" value="CYCLINS"/>
    <property type="match status" value="1"/>
</dbReference>
<evidence type="ECO:0000259" key="14">
    <source>
        <dbReference type="SMART" id="SM00385"/>
    </source>
</evidence>
<dbReference type="FunFam" id="1.10.472.10:FF:000001">
    <property type="entry name" value="G2/mitotic-specific cyclin"/>
    <property type="match status" value="1"/>
</dbReference>
<evidence type="ECO:0000313" key="17">
    <source>
        <dbReference type="Proteomes" id="UP000319801"/>
    </source>
</evidence>
<keyword evidence="12" id="KW-0964">Secreted</keyword>
<dbReference type="Pfam" id="PF00134">
    <property type="entry name" value="Cyclin_N"/>
    <property type="match status" value="1"/>
</dbReference>
<dbReference type="Pfam" id="PF03298">
    <property type="entry name" value="Stanniocalcin"/>
    <property type="match status" value="1"/>
</dbReference>
<dbReference type="GO" id="GO:0006874">
    <property type="term" value="P:intracellular calcium ion homeostasis"/>
    <property type="evidence" value="ECO:0007669"/>
    <property type="project" value="UniProtKB-UniRule"/>
</dbReference>
<dbReference type="GO" id="GO:0005615">
    <property type="term" value="C:extracellular space"/>
    <property type="evidence" value="ECO:0007669"/>
    <property type="project" value="UniProtKB-UniRule"/>
</dbReference>
<feature type="domain" description="Cyclin-like" evidence="14">
    <location>
        <begin position="277"/>
        <end position="359"/>
    </location>
</feature>
<dbReference type="InterPro" id="IPR004978">
    <property type="entry name" value="Stanniocalcin"/>
</dbReference>
<comment type="subcellular location">
    <subcellularLocation>
        <location evidence="12">Secreted</location>
    </subcellularLocation>
</comment>
<evidence type="ECO:0000256" key="11">
    <source>
        <dbReference type="RuleBase" id="RU000383"/>
    </source>
</evidence>
<dbReference type="PANTHER" id="PTHR10177">
    <property type="entry name" value="CYCLINS"/>
    <property type="match status" value="1"/>
</dbReference>
<dbReference type="SUPFAM" id="SSF47954">
    <property type="entry name" value="Cyclin-like"/>
    <property type="match status" value="2"/>
</dbReference>
<dbReference type="Pfam" id="PF02984">
    <property type="entry name" value="Cyclin_C"/>
    <property type="match status" value="1"/>
</dbReference>
<keyword evidence="9 12" id="KW-1015">Disulfide bond</keyword>
<feature type="compositionally biased region" description="Polar residues" evidence="13">
    <location>
        <begin position="1"/>
        <end position="15"/>
    </location>
</feature>
<dbReference type="SMART" id="SM00385">
    <property type="entry name" value="CYCLIN"/>
    <property type="match status" value="2"/>
</dbReference>
<keyword evidence="10" id="KW-0131">Cell cycle</keyword>
<dbReference type="SMART" id="SM01332">
    <property type="entry name" value="Cyclin_C"/>
    <property type="match status" value="1"/>
</dbReference>
<dbReference type="InterPro" id="IPR048258">
    <property type="entry name" value="Cyclins_cyclin-box"/>
</dbReference>
<evidence type="ECO:0000256" key="1">
    <source>
        <dbReference type="ARBA" id="ARBA00003962"/>
    </source>
</evidence>
<dbReference type="Gene3D" id="1.10.472.10">
    <property type="entry name" value="Cyclin-like"/>
    <property type="match status" value="2"/>
</dbReference>
<keyword evidence="7" id="KW-0372">Hormone</keyword>
<comment type="function">
    <text evidence="1 12">Its primary function is the prevention of hypercalcemia. Upon release into the circulation, it lowers calcium transport by the gills, thereby reducing its rate of influx from the environment into the extracellular compartment. STC also stimulates phosphate reabsorption by renal proximal tubules. The consequence of this action is increased levels of plasma phosphate, which combines with excess calcium and promotes its disposal into bone and scales.</text>
</comment>
<comment type="similarity">
    <text evidence="3 12">Belongs to the stanniocalcin family.</text>
</comment>
<accession>A0A556VCA0</accession>